<accession>A0A4R5BMJ0</accession>
<evidence type="ECO:0000313" key="3">
    <source>
        <dbReference type="Proteomes" id="UP000295578"/>
    </source>
</evidence>
<comment type="caution">
    <text evidence="2">The sequence shown here is derived from an EMBL/GenBank/DDBJ whole genome shotgun (WGS) entry which is preliminary data.</text>
</comment>
<keyword evidence="3" id="KW-1185">Reference proteome</keyword>
<protein>
    <submittedName>
        <fullName evidence="2">Uncharacterized protein</fullName>
    </submittedName>
</protein>
<gene>
    <name evidence="2" type="ORF">E1293_09490</name>
</gene>
<name>A0A4R5BMJ0_9ACTN</name>
<sequence length="60" mass="6237">MTETPAHVRPRTGTAPHDTPHDTPRTMPEAGPDEPDPWEGIPAELLSGGAYDVDTAGGCG</sequence>
<evidence type="ECO:0000256" key="1">
    <source>
        <dbReference type="SAM" id="MobiDB-lite"/>
    </source>
</evidence>
<dbReference type="RefSeq" id="WP_132196001.1">
    <property type="nucleotide sequence ID" value="NZ_SMKY01000029.1"/>
</dbReference>
<proteinExistence type="predicted"/>
<evidence type="ECO:0000313" key="2">
    <source>
        <dbReference type="EMBL" id="TDD86536.1"/>
    </source>
</evidence>
<reference evidence="2 3" key="1">
    <citation type="submission" date="2019-03" db="EMBL/GenBank/DDBJ databases">
        <title>Draft genome sequences of novel Actinobacteria.</title>
        <authorList>
            <person name="Sahin N."/>
            <person name="Ay H."/>
            <person name="Saygin H."/>
        </authorList>
    </citation>
    <scope>NUCLEOTIDE SEQUENCE [LARGE SCALE GENOMIC DNA]</scope>
    <source>
        <strain evidence="2 3">DSM 45941</strain>
    </source>
</reference>
<dbReference type="Proteomes" id="UP000295578">
    <property type="component" value="Unassembled WGS sequence"/>
</dbReference>
<dbReference type="AlphaFoldDB" id="A0A4R5BMJ0"/>
<dbReference type="EMBL" id="SMKY01000029">
    <property type="protein sequence ID" value="TDD86536.1"/>
    <property type="molecule type" value="Genomic_DNA"/>
</dbReference>
<feature type="region of interest" description="Disordered" evidence="1">
    <location>
        <begin position="1"/>
        <end position="42"/>
    </location>
</feature>
<organism evidence="2 3">
    <name type="scientific">Actinomadura darangshiensis</name>
    <dbReference type="NCBI Taxonomy" id="705336"/>
    <lineage>
        <taxon>Bacteria</taxon>
        <taxon>Bacillati</taxon>
        <taxon>Actinomycetota</taxon>
        <taxon>Actinomycetes</taxon>
        <taxon>Streptosporangiales</taxon>
        <taxon>Thermomonosporaceae</taxon>
        <taxon>Actinomadura</taxon>
    </lineage>
</organism>